<dbReference type="Pfam" id="PF01432">
    <property type="entry name" value="Peptidase_M3"/>
    <property type="match status" value="2"/>
</dbReference>
<evidence type="ECO:0000256" key="4">
    <source>
        <dbReference type="ARBA" id="ARBA00022801"/>
    </source>
</evidence>
<dbReference type="Gene3D" id="1.10.1370.40">
    <property type="match status" value="1"/>
</dbReference>
<evidence type="ECO:0000256" key="1">
    <source>
        <dbReference type="ARBA" id="ARBA00006040"/>
    </source>
</evidence>
<dbReference type="SUPFAM" id="SSF55486">
    <property type="entry name" value="Metalloproteases ('zincins'), catalytic domain"/>
    <property type="match status" value="1"/>
</dbReference>
<comment type="cofactor">
    <cofactor evidence="7">
        <name>Zn(2+)</name>
        <dbReference type="ChEBI" id="CHEBI:29105"/>
    </cofactor>
    <text evidence="7">Binds 1 zinc ion.</text>
</comment>
<dbReference type="Gene3D" id="1.10.1370.10">
    <property type="entry name" value="Neurolysin, domain 3"/>
    <property type="match status" value="1"/>
</dbReference>
<keyword evidence="2 7" id="KW-0645">Protease</keyword>
<comment type="similarity">
    <text evidence="1 7">Belongs to the peptidase M3 family.</text>
</comment>
<dbReference type="InterPro" id="IPR024079">
    <property type="entry name" value="MetalloPept_cat_dom_sf"/>
</dbReference>
<evidence type="ECO:0000313" key="10">
    <source>
        <dbReference type="EMBL" id="CAD8917959.1"/>
    </source>
</evidence>
<dbReference type="PANTHER" id="PTHR11804">
    <property type="entry name" value="PROTEASE M3 THIMET OLIGOPEPTIDASE-RELATED"/>
    <property type="match status" value="1"/>
</dbReference>
<evidence type="ECO:0000256" key="8">
    <source>
        <dbReference type="SAM" id="MobiDB-lite"/>
    </source>
</evidence>
<dbReference type="PANTHER" id="PTHR11804:SF84">
    <property type="entry name" value="SACCHAROLYSIN"/>
    <property type="match status" value="1"/>
</dbReference>
<dbReference type="EMBL" id="HBFS01016665">
    <property type="protein sequence ID" value="CAD8917959.1"/>
    <property type="molecule type" value="Transcribed_RNA"/>
</dbReference>
<dbReference type="GO" id="GO:0006508">
    <property type="term" value="P:proteolysis"/>
    <property type="evidence" value="ECO:0007669"/>
    <property type="project" value="UniProtKB-KW"/>
</dbReference>
<protein>
    <recommendedName>
        <fullName evidence="9">Peptidase M3A/M3B catalytic domain-containing protein</fullName>
    </recommendedName>
</protein>
<dbReference type="GO" id="GO:0046872">
    <property type="term" value="F:metal ion binding"/>
    <property type="evidence" value="ECO:0007669"/>
    <property type="project" value="UniProtKB-UniRule"/>
</dbReference>
<sequence length="681" mass="73815">MDAGAIRDYCATMLTDIDRLHGEVTAANVLALGDHIDDALGNLASTYSFLSQVHPDAATREAASQCYRDASAKASQLALSATLYAAFDAVDTDSLPCPEDKRYVVQSLRAFRRNGVSQPPMVQQELQMLEANITSLGEAYEDNVINDVRSVTVNTNTEPGKLSGLPADFVASHTDAAGVFTATTDYPDYFPVMKYADSADLRREMSTAFLNRGHPANLAVLDELLQKRYRYATLLGYDNWAAYREEPLMAHTPDAVSVFLAEVADLSKARAEAEEAQVLTVKKRDDPAATTLEAFDASYYMDKARDEFYGVNSAQVREYFTYANARDGVLALAASLFHLRFVSLPDADKWSPDVEVLDVYSLDPDVSNTGLPPAATAASAEARADGSGGTLVGRIYLDMHPRAGKYKHAASFPMVNGLRGRALTQTALACNFPATGAMEHSQVTTFLHEFGHLLHQVIGGVGQNYAVFSGVATEWDWVEAPSQMLEEWAWRPDVLASFAKNAQGVPIPPDLVAKMVNAHEFGVGMGTRQQVFYARVSLDYYNRNPEGLDTTAELIALQGQLSPYPYVPGTHFNCNFGHLVGYSSAYYTYQWSLAAAKDMYSKFAAAIGDAAASDAVAAAYSHKVLNPGGREDAATLMHNFLGRPYNLDAYKAYLSGADAPPAGGSHSGSTDDDGINNDDVQ</sequence>
<feature type="region of interest" description="Disordered" evidence="8">
    <location>
        <begin position="661"/>
        <end position="681"/>
    </location>
</feature>
<accession>A0A7S1G8U4</accession>
<evidence type="ECO:0000256" key="3">
    <source>
        <dbReference type="ARBA" id="ARBA00022723"/>
    </source>
</evidence>
<dbReference type="GO" id="GO:0006518">
    <property type="term" value="P:peptide metabolic process"/>
    <property type="evidence" value="ECO:0007669"/>
    <property type="project" value="TreeGrafter"/>
</dbReference>
<organism evidence="10">
    <name type="scientific">Bicosoecida sp. CB-2014</name>
    <dbReference type="NCBI Taxonomy" id="1486930"/>
    <lineage>
        <taxon>Eukaryota</taxon>
        <taxon>Sar</taxon>
        <taxon>Stramenopiles</taxon>
        <taxon>Bigyra</taxon>
        <taxon>Opalozoa</taxon>
        <taxon>Bicosoecida</taxon>
    </lineage>
</organism>
<dbReference type="CDD" id="cd06455">
    <property type="entry name" value="M3A_TOP"/>
    <property type="match status" value="1"/>
</dbReference>
<evidence type="ECO:0000256" key="6">
    <source>
        <dbReference type="ARBA" id="ARBA00023049"/>
    </source>
</evidence>
<keyword evidence="5 7" id="KW-0862">Zinc</keyword>
<gene>
    <name evidence="10" type="ORF">BSP0115_LOCUS11220</name>
</gene>
<feature type="domain" description="Peptidase M3A/M3B catalytic" evidence="9">
    <location>
        <begin position="192"/>
        <end position="361"/>
    </location>
</feature>
<dbReference type="AlphaFoldDB" id="A0A7S1G8U4"/>
<keyword evidence="6 7" id="KW-0482">Metalloprotease</keyword>
<dbReference type="InterPro" id="IPR001567">
    <property type="entry name" value="Pept_M3A_M3B_dom"/>
</dbReference>
<evidence type="ECO:0000256" key="2">
    <source>
        <dbReference type="ARBA" id="ARBA00022670"/>
    </source>
</evidence>
<reference evidence="10" key="1">
    <citation type="submission" date="2021-01" db="EMBL/GenBank/DDBJ databases">
        <authorList>
            <person name="Corre E."/>
            <person name="Pelletier E."/>
            <person name="Niang G."/>
            <person name="Scheremetjew M."/>
            <person name="Finn R."/>
            <person name="Kale V."/>
            <person name="Holt S."/>
            <person name="Cochrane G."/>
            <person name="Meng A."/>
            <person name="Brown T."/>
            <person name="Cohen L."/>
        </authorList>
    </citation>
    <scope>NUCLEOTIDE SEQUENCE</scope>
    <source>
        <strain evidence="10">Ms1</strain>
    </source>
</reference>
<evidence type="ECO:0000256" key="5">
    <source>
        <dbReference type="ARBA" id="ARBA00022833"/>
    </source>
</evidence>
<dbReference type="InterPro" id="IPR024077">
    <property type="entry name" value="Neurolysin/TOP_dom2"/>
</dbReference>
<keyword evidence="3 7" id="KW-0479">Metal-binding</keyword>
<evidence type="ECO:0000256" key="7">
    <source>
        <dbReference type="RuleBase" id="RU003435"/>
    </source>
</evidence>
<keyword evidence="4 7" id="KW-0378">Hydrolase</keyword>
<proteinExistence type="inferred from homology"/>
<dbReference type="GO" id="GO:0004222">
    <property type="term" value="F:metalloendopeptidase activity"/>
    <property type="evidence" value="ECO:0007669"/>
    <property type="project" value="InterPro"/>
</dbReference>
<evidence type="ECO:0000259" key="9">
    <source>
        <dbReference type="Pfam" id="PF01432"/>
    </source>
</evidence>
<name>A0A7S1G8U4_9STRA</name>
<dbReference type="Gene3D" id="3.40.390.10">
    <property type="entry name" value="Collagenase (Catalytic Domain)"/>
    <property type="match status" value="1"/>
</dbReference>
<feature type="compositionally biased region" description="Acidic residues" evidence="8">
    <location>
        <begin position="670"/>
        <end position="681"/>
    </location>
</feature>
<dbReference type="InterPro" id="IPR045090">
    <property type="entry name" value="Pept_M3A_M3B"/>
</dbReference>
<feature type="domain" description="Peptidase M3A/M3B catalytic" evidence="9">
    <location>
        <begin position="389"/>
        <end position="651"/>
    </location>
</feature>